<evidence type="ECO:0000259" key="6">
    <source>
        <dbReference type="Pfam" id="PF00933"/>
    </source>
</evidence>
<protein>
    <recommendedName>
        <fullName evidence="3">beta-N-acetylhexosaminidase</fullName>
        <ecNumber evidence="3">3.2.1.52</ecNumber>
    </recommendedName>
</protein>
<dbReference type="EMBL" id="JBCGCU010000004">
    <property type="protein sequence ID" value="MEM0514781.1"/>
    <property type="molecule type" value="Genomic_DNA"/>
</dbReference>
<dbReference type="InterPro" id="IPR019800">
    <property type="entry name" value="Glyco_hydro_3_AS"/>
</dbReference>
<dbReference type="InterPro" id="IPR050226">
    <property type="entry name" value="NagZ_Beta-hexosaminidase"/>
</dbReference>
<dbReference type="InterPro" id="IPR001764">
    <property type="entry name" value="Glyco_hydro_3_N"/>
</dbReference>
<dbReference type="RefSeq" id="WP_342676865.1">
    <property type="nucleotide sequence ID" value="NZ_JBCGCU010000004.1"/>
</dbReference>
<comment type="caution">
    <text evidence="7">The sequence shown here is derived from an EMBL/GenBank/DDBJ whole genome shotgun (WGS) entry which is preliminary data.</text>
</comment>
<dbReference type="PANTHER" id="PTHR30480">
    <property type="entry name" value="BETA-HEXOSAMINIDASE-RELATED"/>
    <property type="match status" value="1"/>
</dbReference>
<dbReference type="InterPro" id="IPR017853">
    <property type="entry name" value="GH"/>
</dbReference>
<evidence type="ECO:0000313" key="8">
    <source>
        <dbReference type="Proteomes" id="UP001447008"/>
    </source>
</evidence>
<dbReference type="PROSITE" id="PS00775">
    <property type="entry name" value="GLYCOSYL_HYDROL_F3"/>
    <property type="match status" value="1"/>
</dbReference>
<evidence type="ECO:0000313" key="7">
    <source>
        <dbReference type="EMBL" id="MEM0514781.1"/>
    </source>
</evidence>
<keyword evidence="4 7" id="KW-0378">Hydrolase</keyword>
<dbReference type="GO" id="GO:0016787">
    <property type="term" value="F:hydrolase activity"/>
    <property type="evidence" value="ECO:0007669"/>
    <property type="project" value="UniProtKB-KW"/>
</dbReference>
<proteinExistence type="inferred from homology"/>
<evidence type="ECO:0000256" key="5">
    <source>
        <dbReference type="ARBA" id="ARBA00023295"/>
    </source>
</evidence>
<dbReference type="Proteomes" id="UP001447008">
    <property type="component" value="Unassembled WGS sequence"/>
</dbReference>
<sequence>MSASSLAAPTLTLKQQIGQKLMLDFRYYCEDKDISSARCRAPMTSLPAPLAELLTQQQIGGVILFAENLENSAQMVELTQQLQRAAQQSELGAPLFISIDQEGGRVARIPRELGTAMTGNMSIGATYARHGTDFARRSAEVIATELNALGINLNYAPTIDVNMNPDNPVINVRSFGEDPQLVAELGGAQVDAYQQHQIIAALKHFPGHGDTNVDSHTGLPRVAHDKAQVMALDIAPFKQIIDAGHAPGMIMTAHIQYPALDNSTFVSKDGDTMIKPATMSRAIMTDLLRNELGYNGVTITDALDMAGISHFFSAEDAVINTFKAGVDIALMPIAVRNQDDITKLNALIEAVEKTVQTGELDAAEFKQSAARIMALKASYQLLPEHHKSLSKQQAVARQVLGNPKHRALEAELASAAITDIKNGKHTSAMLKNAKNVAIIMPDTRKCLALEQALQANLKDTQFHCLSLQGHDPVKAQALIAEVDLVIAGNASPAQSAVEIGGMDDSEAIAAFALSQAQQPDALERLLKQAKHTQKPTVFVSLRAPYDIARFGAYADAILATYAYNIDVDDGETVQGPAFSALAKVLLGQQIPSGQLPVTIKQ</sequence>
<dbReference type="InterPro" id="IPR036881">
    <property type="entry name" value="Glyco_hydro_3_C_sf"/>
</dbReference>
<evidence type="ECO:0000256" key="1">
    <source>
        <dbReference type="ARBA" id="ARBA00001231"/>
    </source>
</evidence>
<name>A0ABU9MVC8_9GAMM</name>
<evidence type="ECO:0000256" key="3">
    <source>
        <dbReference type="ARBA" id="ARBA00012663"/>
    </source>
</evidence>
<comment type="similarity">
    <text evidence="2">Belongs to the glycosyl hydrolase 3 family.</text>
</comment>
<gene>
    <name evidence="7" type="ORF">WCN91_04980</name>
</gene>
<evidence type="ECO:0000256" key="2">
    <source>
        <dbReference type="ARBA" id="ARBA00005336"/>
    </source>
</evidence>
<organism evidence="7 8">
    <name type="scientific">Pseudoalteromonas qingdaonensis</name>
    <dbReference type="NCBI Taxonomy" id="3131913"/>
    <lineage>
        <taxon>Bacteria</taxon>
        <taxon>Pseudomonadati</taxon>
        <taxon>Pseudomonadota</taxon>
        <taxon>Gammaproteobacteria</taxon>
        <taxon>Alteromonadales</taxon>
        <taxon>Pseudoalteromonadaceae</taxon>
        <taxon>Pseudoalteromonas</taxon>
    </lineage>
</organism>
<keyword evidence="5" id="KW-0326">Glycosidase</keyword>
<feature type="domain" description="Glycoside hydrolase family 3 N-terminal" evidence="6">
    <location>
        <begin position="48"/>
        <end position="374"/>
    </location>
</feature>
<reference evidence="7 8" key="1">
    <citation type="submission" date="2024-03" db="EMBL/GenBank/DDBJ databases">
        <title>Pseudoalteromonas qingdaonensis sp. nov., isolated from the intestines of marine benthic organisms.</title>
        <authorList>
            <person name="Lin X."/>
            <person name="Fang S."/>
            <person name="Hu X."/>
        </authorList>
    </citation>
    <scope>NUCLEOTIDE SEQUENCE [LARGE SCALE GENOMIC DNA]</scope>
    <source>
        <strain evidence="7 8">YIC-827</strain>
    </source>
</reference>
<dbReference type="Pfam" id="PF00933">
    <property type="entry name" value="Glyco_hydro_3"/>
    <property type="match status" value="1"/>
</dbReference>
<dbReference type="InterPro" id="IPR036962">
    <property type="entry name" value="Glyco_hydro_3_N_sf"/>
</dbReference>
<dbReference type="PANTHER" id="PTHR30480:SF13">
    <property type="entry name" value="BETA-HEXOSAMINIDASE"/>
    <property type="match status" value="1"/>
</dbReference>
<keyword evidence="8" id="KW-1185">Reference proteome</keyword>
<accession>A0ABU9MVC8</accession>
<dbReference type="Gene3D" id="3.20.20.300">
    <property type="entry name" value="Glycoside hydrolase, family 3, N-terminal domain"/>
    <property type="match status" value="1"/>
</dbReference>
<comment type="catalytic activity">
    <reaction evidence="1">
        <text>Hydrolysis of terminal non-reducing N-acetyl-D-hexosamine residues in N-acetyl-beta-D-hexosaminides.</text>
        <dbReference type="EC" id="3.2.1.52"/>
    </reaction>
</comment>
<evidence type="ECO:0000256" key="4">
    <source>
        <dbReference type="ARBA" id="ARBA00022801"/>
    </source>
</evidence>
<dbReference type="SUPFAM" id="SSF52279">
    <property type="entry name" value="Beta-D-glucan exohydrolase, C-terminal domain"/>
    <property type="match status" value="1"/>
</dbReference>
<dbReference type="SUPFAM" id="SSF51445">
    <property type="entry name" value="(Trans)glycosidases"/>
    <property type="match status" value="1"/>
</dbReference>
<dbReference type="EC" id="3.2.1.52" evidence="3"/>
<dbReference type="Gene3D" id="3.40.50.1700">
    <property type="entry name" value="Glycoside hydrolase family 3 C-terminal domain"/>
    <property type="match status" value="1"/>
</dbReference>